<feature type="domain" description="Ribonucleotide reductase large subunit C-terminal" evidence="11">
    <location>
        <begin position="452"/>
        <end position="585"/>
    </location>
</feature>
<dbReference type="GO" id="GO:0031419">
    <property type="term" value="F:cobalamin binding"/>
    <property type="evidence" value="ECO:0007669"/>
    <property type="project" value="UniProtKB-KW"/>
</dbReference>
<comment type="cofactor">
    <cofactor evidence="1">
        <name>adenosylcob(III)alamin</name>
        <dbReference type="ChEBI" id="CHEBI:18408"/>
    </cofactor>
</comment>
<dbReference type="PANTHER" id="PTHR43371:SF1">
    <property type="entry name" value="RIBONUCLEOSIDE-DIPHOSPHATE REDUCTASE"/>
    <property type="match status" value="1"/>
</dbReference>
<dbReference type="InterPro" id="IPR040763">
    <property type="entry name" value="RNR_alpha_hel"/>
</dbReference>
<evidence type="ECO:0000256" key="10">
    <source>
        <dbReference type="ARBA" id="ARBA00048987"/>
    </source>
</evidence>
<dbReference type="Pfam" id="PF02867">
    <property type="entry name" value="Ribonuc_red_lgC"/>
    <property type="match status" value="2"/>
</dbReference>
<dbReference type="PANTHER" id="PTHR43371">
    <property type="entry name" value="VITAMIN B12-DEPENDENT RIBONUCLEOTIDE REDUCTASE"/>
    <property type="match status" value="1"/>
</dbReference>
<feature type="domain" description="Ribonucleotide reductase large subunit C-terminal" evidence="11">
    <location>
        <begin position="344"/>
        <end position="423"/>
    </location>
</feature>
<dbReference type="InterPro" id="IPR000788">
    <property type="entry name" value="RNR_lg_C"/>
</dbReference>
<evidence type="ECO:0000256" key="4">
    <source>
        <dbReference type="ARBA" id="ARBA00022628"/>
    </source>
</evidence>
<sequence>MTTERYFLPVSFLDKYKNKTIPWGFSGLGYVVYKRTYSRLKEDGKYEEWGDTILRCINGAQEIGADYTKEEMEKLFDYMYNLKCSFAGRMLWMLGTEHIKRWEGNALLNCWFTSITKYEDFCFLFENLMLGGGVGFSVRREDVHELPKVKEEVKIEHQLTKDATFIVPDSREGWVYLLRRILKSYFDTGKSFTYSTILVRGYGEKIKGLGGTASGPQILIEGIENICKILQSREGKKLRSIDVLDICNIIGSIVVSGNIRRSAQIALGDPDDYLFIRAKRWDLGNIPNWRALSNNTIYADDFSHIQNDIWEGYKGNGECYGFFNVKLAQKVGRLGEIRKDNGIACNPCSEIILADKENCNLSETYLNNVSSKEELIDIVKLLYKTQKAICNMNFLHEETNKIVHKNFRIGIGITGICQSLDKLEWLDECYKEIRKYDKEWSKQKNYSESIRLTTVKPSGTLSLLSGSTPGVHPAYAKYYIRRIQMSTNDPLIEQCRNLGYKVEYVKKFDSSQDFRTMTVEFPCFAGNDTIIAKDMSAVNQLELVKKLMTIWSDNSVSVTVYYKQEEIGDIKKWLKDNYSNSIKSVSFLLHQEHGFEQAPYQEITEEQYKDMISKVKPLTNLNIDNNKTIEVDECSKGSCPIK</sequence>
<dbReference type="InterPro" id="IPR054158">
    <property type="entry name" value="RNR-II_ins_dom"/>
</dbReference>
<dbReference type="Pfam" id="PF17975">
    <property type="entry name" value="RNR_Alpha"/>
    <property type="match status" value="1"/>
</dbReference>
<evidence type="ECO:0000256" key="9">
    <source>
        <dbReference type="ARBA" id="ARBA00023285"/>
    </source>
</evidence>
<keyword evidence="9" id="KW-0170">Cobalt</keyword>
<evidence type="ECO:0000256" key="8">
    <source>
        <dbReference type="ARBA" id="ARBA00023284"/>
    </source>
</evidence>
<evidence type="ECO:0000313" key="15">
    <source>
        <dbReference type="EMBL" id="QJA87332.1"/>
    </source>
</evidence>
<evidence type="ECO:0000259" key="13">
    <source>
        <dbReference type="Pfam" id="PF21995"/>
    </source>
</evidence>
<dbReference type="GO" id="GO:0006260">
    <property type="term" value="P:DNA replication"/>
    <property type="evidence" value="ECO:0007669"/>
    <property type="project" value="UniProtKB-KW"/>
</dbReference>
<keyword evidence="5" id="KW-0235">DNA replication</keyword>
<dbReference type="GO" id="GO:0008998">
    <property type="term" value="F:ribonucleoside-triphosphate reductase (thioredoxin) activity"/>
    <property type="evidence" value="ECO:0007669"/>
    <property type="project" value="UniProtKB-EC"/>
</dbReference>
<dbReference type="EMBL" id="MT141973">
    <property type="protein sequence ID" value="QJA72725.1"/>
    <property type="molecule type" value="Genomic_DNA"/>
</dbReference>
<proteinExistence type="inferred from homology"/>
<name>A0A6M3L0E9_9ZZZZ</name>
<dbReference type="GO" id="GO:0004748">
    <property type="term" value="F:ribonucleoside-diphosphate reductase activity, thioredoxin disulfide as acceptor"/>
    <property type="evidence" value="ECO:0007669"/>
    <property type="project" value="TreeGrafter"/>
</dbReference>
<reference evidence="15" key="1">
    <citation type="submission" date="2020-03" db="EMBL/GenBank/DDBJ databases">
        <title>The deep terrestrial virosphere.</title>
        <authorList>
            <person name="Holmfeldt K."/>
            <person name="Nilsson E."/>
            <person name="Simone D."/>
            <person name="Lopez-Fernandez M."/>
            <person name="Wu X."/>
            <person name="de Brujin I."/>
            <person name="Lundin D."/>
            <person name="Andersson A."/>
            <person name="Bertilsson S."/>
            <person name="Dopson M."/>
        </authorList>
    </citation>
    <scope>NUCLEOTIDE SEQUENCE</scope>
    <source>
        <strain evidence="14">MM415A02628</strain>
        <strain evidence="15">MM415B03017</strain>
    </source>
</reference>
<comment type="catalytic activity">
    <reaction evidence="10">
        <text>a 2'-deoxyribonucleoside 5'-triphosphate + [thioredoxin]-disulfide + H2O = a ribonucleoside 5'-triphosphate + [thioredoxin]-dithiol</text>
        <dbReference type="Rhea" id="RHEA:12701"/>
        <dbReference type="Rhea" id="RHEA-COMP:10698"/>
        <dbReference type="Rhea" id="RHEA-COMP:10700"/>
        <dbReference type="ChEBI" id="CHEBI:15377"/>
        <dbReference type="ChEBI" id="CHEBI:29950"/>
        <dbReference type="ChEBI" id="CHEBI:50058"/>
        <dbReference type="ChEBI" id="CHEBI:61557"/>
        <dbReference type="ChEBI" id="CHEBI:61560"/>
        <dbReference type="EC" id="1.17.4.2"/>
    </reaction>
</comment>
<comment type="similarity">
    <text evidence="2">Belongs to the class II ribonucleoside-triphosphate reductase family.</text>
</comment>
<protein>
    <recommendedName>
        <fullName evidence="3">ribonucleoside-triphosphate reductase (thioredoxin)</fullName>
        <ecNumber evidence="3">1.17.4.2</ecNumber>
    </recommendedName>
</protein>
<dbReference type="AlphaFoldDB" id="A0A6M3L0E9"/>
<keyword evidence="4" id="KW-0846">Cobalamin</keyword>
<dbReference type="Gene3D" id="3.20.70.20">
    <property type="match status" value="3"/>
</dbReference>
<evidence type="ECO:0000256" key="3">
    <source>
        <dbReference type="ARBA" id="ARBA00012275"/>
    </source>
</evidence>
<dbReference type="EMBL" id="MT142698">
    <property type="protein sequence ID" value="QJA87332.1"/>
    <property type="molecule type" value="Genomic_DNA"/>
</dbReference>
<evidence type="ECO:0000256" key="2">
    <source>
        <dbReference type="ARBA" id="ARBA00005654"/>
    </source>
</evidence>
<dbReference type="Pfam" id="PF21995">
    <property type="entry name" value="RNR-II_ins_dom"/>
    <property type="match status" value="1"/>
</dbReference>
<evidence type="ECO:0000259" key="12">
    <source>
        <dbReference type="Pfam" id="PF17975"/>
    </source>
</evidence>
<keyword evidence="6" id="KW-0560">Oxidoreductase</keyword>
<dbReference type="InterPro" id="IPR050862">
    <property type="entry name" value="RdRp_reductase_class-2"/>
</dbReference>
<dbReference type="SUPFAM" id="SSF51998">
    <property type="entry name" value="PFL-like glycyl radical enzymes"/>
    <property type="match status" value="1"/>
</dbReference>
<feature type="domain" description="B12-dependent ribonucleotide reductase insertion" evidence="13">
    <location>
        <begin position="160"/>
        <end position="230"/>
    </location>
</feature>
<evidence type="ECO:0000259" key="11">
    <source>
        <dbReference type="Pfam" id="PF02867"/>
    </source>
</evidence>
<evidence type="ECO:0000256" key="5">
    <source>
        <dbReference type="ARBA" id="ARBA00022705"/>
    </source>
</evidence>
<keyword evidence="8" id="KW-0676">Redox-active center</keyword>
<organism evidence="15">
    <name type="scientific">viral metagenome</name>
    <dbReference type="NCBI Taxonomy" id="1070528"/>
    <lineage>
        <taxon>unclassified sequences</taxon>
        <taxon>metagenomes</taxon>
        <taxon>organismal metagenomes</taxon>
    </lineage>
</organism>
<accession>A0A6M3L0E9</accession>
<evidence type="ECO:0000256" key="1">
    <source>
        <dbReference type="ARBA" id="ARBA00001922"/>
    </source>
</evidence>
<gene>
    <name evidence="14" type="ORF">MM415A02628_0012</name>
    <name evidence="15" type="ORF">MM415B03017_0003</name>
</gene>
<dbReference type="EC" id="1.17.4.2" evidence="3"/>
<evidence type="ECO:0000256" key="7">
    <source>
        <dbReference type="ARBA" id="ARBA00023157"/>
    </source>
</evidence>
<feature type="domain" description="Ribonucleotide reductase alpha-helical" evidence="12">
    <location>
        <begin position="11"/>
        <end position="96"/>
    </location>
</feature>
<keyword evidence="7" id="KW-1015">Disulfide bond</keyword>
<evidence type="ECO:0000256" key="6">
    <source>
        <dbReference type="ARBA" id="ARBA00023002"/>
    </source>
</evidence>
<evidence type="ECO:0000313" key="14">
    <source>
        <dbReference type="EMBL" id="QJA72725.1"/>
    </source>
</evidence>